<dbReference type="AlphaFoldDB" id="A0ABD0JIB7"/>
<sequence length="479" mass="52891">MAWLGGSQMADKLSVLDAPGGRSGMGVWQDKNGSAWMFGGIGMSNTPTAGPTLLNDLWQFTDHNRTWRQVHPGTVSNLTVAASRSPQIPRPRQLSAVCGSGKIMVVFGGLADDGKALGDLWVFDISKNVWRMLRSTYAGAPSNAANNETDQEQEETGPTARGDMAQWCTKTHLYIFGGINGSNYILMDMWKLCLQDLTWEELLSSQLAPAAISNQKTASYPSGRNGAMTWVVEPGTLYMFGGNILSKYPIRQHIASGYTSDLWRYTIANDSWKFLKGHTQPGQPGRYGSVDELAADSVPGCRRGGATWTDSHNFLWLFGGEGADTRVPSDVRSARLLSDQWRFYTPRNSWEWMGGSSEGDAPAAFKKQGRLTHTALPGGRADAGAWKHDNQTFYLFGGLGHDGKQHDGYLNDLWLLDVSETLTYRFFVPAVYGFGIIFVAVSLVLCLIVVALYARDRSKEPFWRRGRRPRYSTVPDSDT</sequence>
<keyword evidence="4" id="KW-1133">Transmembrane helix</keyword>
<name>A0ABD0JIB7_9CAEN</name>
<proteinExistence type="predicted"/>
<keyword evidence="4" id="KW-0472">Membrane</keyword>
<evidence type="ECO:0000256" key="4">
    <source>
        <dbReference type="SAM" id="Phobius"/>
    </source>
</evidence>
<protein>
    <recommendedName>
        <fullName evidence="7">Kelch repeat protein</fullName>
    </recommendedName>
</protein>
<dbReference type="PANTHER" id="PTHR46093:SF18">
    <property type="entry name" value="FIBRONECTIN TYPE-III DOMAIN-CONTAINING PROTEIN"/>
    <property type="match status" value="1"/>
</dbReference>
<evidence type="ECO:0008006" key="7">
    <source>
        <dbReference type="Google" id="ProtNLM"/>
    </source>
</evidence>
<dbReference type="InterPro" id="IPR015915">
    <property type="entry name" value="Kelch-typ_b-propeller"/>
</dbReference>
<accession>A0ABD0JIB7</accession>
<dbReference type="EMBL" id="JACVVK020000428">
    <property type="protein sequence ID" value="KAK7474713.1"/>
    <property type="molecule type" value="Genomic_DNA"/>
</dbReference>
<evidence type="ECO:0000256" key="1">
    <source>
        <dbReference type="ARBA" id="ARBA00022441"/>
    </source>
</evidence>
<feature type="transmembrane region" description="Helical" evidence="4">
    <location>
        <begin position="431"/>
        <end position="454"/>
    </location>
</feature>
<feature type="region of interest" description="Disordered" evidence="3">
    <location>
        <begin position="141"/>
        <end position="162"/>
    </location>
</feature>
<keyword evidence="4" id="KW-0812">Transmembrane</keyword>
<reference evidence="5 6" key="1">
    <citation type="journal article" date="2023" name="Sci. Data">
        <title>Genome assembly of the Korean intertidal mud-creeper Batillaria attramentaria.</title>
        <authorList>
            <person name="Patra A.K."/>
            <person name="Ho P.T."/>
            <person name="Jun S."/>
            <person name="Lee S.J."/>
            <person name="Kim Y."/>
            <person name="Won Y.J."/>
        </authorList>
    </citation>
    <scope>NUCLEOTIDE SEQUENCE [LARGE SCALE GENOMIC DNA]</scope>
    <source>
        <strain evidence="5">Wonlab-2016</strain>
    </source>
</reference>
<dbReference type="SUPFAM" id="SSF117281">
    <property type="entry name" value="Kelch motif"/>
    <property type="match status" value="1"/>
</dbReference>
<dbReference type="Proteomes" id="UP001519460">
    <property type="component" value="Unassembled WGS sequence"/>
</dbReference>
<dbReference type="PANTHER" id="PTHR46093">
    <property type="entry name" value="ACYL-COA-BINDING DOMAIN-CONTAINING PROTEIN 5"/>
    <property type="match status" value="1"/>
</dbReference>
<evidence type="ECO:0000313" key="6">
    <source>
        <dbReference type="Proteomes" id="UP001519460"/>
    </source>
</evidence>
<evidence type="ECO:0000256" key="3">
    <source>
        <dbReference type="SAM" id="MobiDB-lite"/>
    </source>
</evidence>
<dbReference type="Pfam" id="PF24681">
    <property type="entry name" value="Kelch_KLHDC2_KLHL20_DRC7"/>
    <property type="match status" value="1"/>
</dbReference>
<keyword evidence="1" id="KW-0880">Kelch repeat</keyword>
<evidence type="ECO:0000256" key="2">
    <source>
        <dbReference type="ARBA" id="ARBA00022737"/>
    </source>
</evidence>
<evidence type="ECO:0000313" key="5">
    <source>
        <dbReference type="EMBL" id="KAK7474713.1"/>
    </source>
</evidence>
<gene>
    <name evidence="5" type="ORF">BaRGS_00034078</name>
</gene>
<dbReference type="Gene3D" id="2.120.10.80">
    <property type="entry name" value="Kelch-type beta propeller"/>
    <property type="match status" value="2"/>
</dbReference>
<keyword evidence="2" id="KW-0677">Repeat</keyword>
<organism evidence="5 6">
    <name type="scientific">Batillaria attramentaria</name>
    <dbReference type="NCBI Taxonomy" id="370345"/>
    <lineage>
        <taxon>Eukaryota</taxon>
        <taxon>Metazoa</taxon>
        <taxon>Spiralia</taxon>
        <taxon>Lophotrochozoa</taxon>
        <taxon>Mollusca</taxon>
        <taxon>Gastropoda</taxon>
        <taxon>Caenogastropoda</taxon>
        <taxon>Sorbeoconcha</taxon>
        <taxon>Cerithioidea</taxon>
        <taxon>Batillariidae</taxon>
        <taxon>Batillaria</taxon>
    </lineage>
</organism>
<comment type="caution">
    <text evidence="5">The sequence shown here is derived from an EMBL/GenBank/DDBJ whole genome shotgun (WGS) entry which is preliminary data.</text>
</comment>
<keyword evidence="6" id="KW-1185">Reference proteome</keyword>